<dbReference type="InterPro" id="IPR000209">
    <property type="entry name" value="Peptidase_S8/S53_dom"/>
</dbReference>
<accession>A0ABY7CLX6</accession>
<dbReference type="SUPFAM" id="SSF52743">
    <property type="entry name" value="Subtilisin-like"/>
    <property type="match status" value="1"/>
</dbReference>
<dbReference type="PROSITE" id="PS00136">
    <property type="entry name" value="SUBTILASE_ASP"/>
    <property type="match status" value="1"/>
</dbReference>
<feature type="region of interest" description="Disordered" evidence="10">
    <location>
        <begin position="955"/>
        <end position="1010"/>
    </location>
</feature>
<dbReference type="PANTHER" id="PTHR43806">
    <property type="entry name" value="PEPTIDASE S8"/>
    <property type="match status" value="1"/>
</dbReference>
<dbReference type="InterPro" id="IPR003137">
    <property type="entry name" value="PA_domain"/>
</dbReference>
<gene>
    <name evidence="14" type="ORF">PtA15_6A567</name>
</gene>
<feature type="domain" description="C5a peptidase/Subtilisin-like protease SBT2-like Fn3-like" evidence="13">
    <location>
        <begin position="659"/>
        <end position="774"/>
    </location>
</feature>
<dbReference type="SUPFAM" id="SSF52025">
    <property type="entry name" value="PA domain"/>
    <property type="match status" value="1"/>
</dbReference>
<dbReference type="InterPro" id="IPR036852">
    <property type="entry name" value="Peptidase_S8/S53_dom_sf"/>
</dbReference>
<dbReference type="Gene3D" id="2.60.40.10">
    <property type="entry name" value="Immunoglobulins"/>
    <property type="match status" value="1"/>
</dbReference>
<evidence type="ECO:0000256" key="9">
    <source>
        <dbReference type="RuleBase" id="RU003355"/>
    </source>
</evidence>
<dbReference type="InterPro" id="IPR050131">
    <property type="entry name" value="Peptidase_S8_subtilisin-like"/>
</dbReference>
<dbReference type="Proteomes" id="UP001164743">
    <property type="component" value="Chromosome 6A"/>
</dbReference>
<dbReference type="Pfam" id="PF06280">
    <property type="entry name" value="fn3_5"/>
    <property type="match status" value="1"/>
</dbReference>
<dbReference type="InterPro" id="IPR034187">
    <property type="entry name" value="Peptidases_S8_5"/>
</dbReference>
<comment type="similarity">
    <text evidence="1 8 9">Belongs to the peptidase S8 family.</text>
</comment>
<dbReference type="PROSITE" id="PS51892">
    <property type="entry name" value="SUBTILASE"/>
    <property type="match status" value="1"/>
</dbReference>
<evidence type="ECO:0000256" key="10">
    <source>
        <dbReference type="SAM" id="MobiDB-lite"/>
    </source>
</evidence>
<evidence type="ECO:0008006" key="16">
    <source>
        <dbReference type="Google" id="ProtNLM"/>
    </source>
</evidence>
<organism evidence="14 15">
    <name type="scientific">Puccinia triticina</name>
    <dbReference type="NCBI Taxonomy" id="208348"/>
    <lineage>
        <taxon>Eukaryota</taxon>
        <taxon>Fungi</taxon>
        <taxon>Dikarya</taxon>
        <taxon>Basidiomycota</taxon>
        <taxon>Pucciniomycotina</taxon>
        <taxon>Pucciniomycetes</taxon>
        <taxon>Pucciniales</taxon>
        <taxon>Pucciniaceae</taxon>
        <taxon>Puccinia</taxon>
    </lineage>
</organism>
<keyword evidence="3" id="KW-0964">Secreted</keyword>
<keyword evidence="2" id="KW-0134">Cell wall</keyword>
<keyword evidence="6 8" id="KW-0378">Hydrolase</keyword>
<evidence type="ECO:0000256" key="6">
    <source>
        <dbReference type="ARBA" id="ARBA00022801"/>
    </source>
</evidence>
<dbReference type="EMBL" id="CP110426">
    <property type="protein sequence ID" value="WAQ85938.1"/>
    <property type="molecule type" value="Genomic_DNA"/>
</dbReference>
<dbReference type="Pfam" id="PF02225">
    <property type="entry name" value="PA"/>
    <property type="match status" value="1"/>
</dbReference>
<keyword evidence="4 8" id="KW-0645">Protease</keyword>
<evidence type="ECO:0000256" key="5">
    <source>
        <dbReference type="ARBA" id="ARBA00022729"/>
    </source>
</evidence>
<feature type="domain" description="Peptidase S8/S53" evidence="11">
    <location>
        <begin position="216"/>
        <end position="622"/>
    </location>
</feature>
<evidence type="ECO:0000256" key="1">
    <source>
        <dbReference type="ARBA" id="ARBA00011073"/>
    </source>
</evidence>
<feature type="active site" description="Charge relay system" evidence="8">
    <location>
        <position position="585"/>
    </location>
</feature>
<evidence type="ECO:0000256" key="7">
    <source>
        <dbReference type="ARBA" id="ARBA00022825"/>
    </source>
</evidence>
<dbReference type="InterPro" id="IPR023827">
    <property type="entry name" value="Peptidase_S8_Asp-AS"/>
</dbReference>
<name>A0ABY7CLX6_9BASI</name>
<keyword evidence="7 8" id="KW-0720">Serine protease</keyword>
<reference evidence="14" key="1">
    <citation type="submission" date="2022-10" db="EMBL/GenBank/DDBJ databases">
        <title>Puccinia triticina Genome sequencing and assembly.</title>
        <authorList>
            <person name="Li C."/>
        </authorList>
    </citation>
    <scope>NUCLEOTIDE SEQUENCE</scope>
    <source>
        <strain evidence="14">Pt15</strain>
    </source>
</reference>
<dbReference type="PROSITE" id="PS00137">
    <property type="entry name" value="SUBTILASE_HIS"/>
    <property type="match status" value="1"/>
</dbReference>
<feature type="active site" description="Charge relay system" evidence="8">
    <location>
        <position position="275"/>
    </location>
</feature>
<dbReference type="PRINTS" id="PR00723">
    <property type="entry name" value="SUBTILISIN"/>
</dbReference>
<dbReference type="InterPro" id="IPR023828">
    <property type="entry name" value="Peptidase_S8_Ser-AS"/>
</dbReference>
<dbReference type="InterPro" id="IPR013783">
    <property type="entry name" value="Ig-like_fold"/>
</dbReference>
<dbReference type="PANTHER" id="PTHR43806:SF66">
    <property type="entry name" value="SERIN ENDOPEPTIDASE"/>
    <property type="match status" value="1"/>
</dbReference>
<evidence type="ECO:0000259" key="13">
    <source>
        <dbReference type="Pfam" id="PF06280"/>
    </source>
</evidence>
<dbReference type="Gene3D" id="3.40.50.200">
    <property type="entry name" value="Peptidase S8/S53 domain"/>
    <property type="match status" value="1"/>
</dbReference>
<evidence type="ECO:0000256" key="4">
    <source>
        <dbReference type="ARBA" id="ARBA00022670"/>
    </source>
</evidence>
<evidence type="ECO:0000259" key="12">
    <source>
        <dbReference type="Pfam" id="PF02225"/>
    </source>
</evidence>
<evidence type="ECO:0000259" key="11">
    <source>
        <dbReference type="Pfam" id="PF00082"/>
    </source>
</evidence>
<evidence type="ECO:0000256" key="2">
    <source>
        <dbReference type="ARBA" id="ARBA00022512"/>
    </source>
</evidence>
<keyword evidence="15" id="KW-1185">Reference proteome</keyword>
<dbReference type="Pfam" id="PF00082">
    <property type="entry name" value="Peptidase_S8"/>
    <property type="match status" value="1"/>
</dbReference>
<feature type="active site" description="Charge relay system" evidence="8">
    <location>
        <position position="225"/>
    </location>
</feature>
<evidence type="ECO:0000313" key="14">
    <source>
        <dbReference type="EMBL" id="WAQ85938.1"/>
    </source>
</evidence>
<keyword evidence="5" id="KW-0732">Signal</keyword>
<dbReference type="InterPro" id="IPR010435">
    <property type="entry name" value="C5a/SBT2-like_Fn3"/>
</dbReference>
<evidence type="ECO:0000256" key="8">
    <source>
        <dbReference type="PROSITE-ProRule" id="PRU01240"/>
    </source>
</evidence>
<sequence>MTNREWFVVSSAWAGLRCRAGRDEIPAHPTTAAARQTALRHRTPASSAGLRFAPSPIQGSRSQLIAPLEACEMRKNVPDVLYPTLHPEAPCQQARASTDVIPVYQVKGGSPNDSLDDFCHYLNSINVTHSVAHDLTGISPENFYGASLYLDNPGDASTLANLNAVESVTPVTPMKVITPVSQQILKKPPTGGQSPDGFTPHIQTRITDLHSRGVYGQGIKVAFLDSGIDCGHPALGGGFGPGHKIGFGYDLVGDDFDSSNKPVPDSDPCTPCGVHGTHVAGIVGANDLGYGFQGVAPNATLGMYLMGCDKLGSTSNDIVMSALLMAIRDGADVISASIGGFGGWSKGDALSDLINSLVEKGTALILAAGNEGEEGLFYAETPAAATNSIAIGSVESKKLIVFQMKTSSGKNIPYHSSGVFNGTDLPIYATSATANPPNDACQPLPPSTPSLSDRVVVIRRGGCNYADKVDNAVAKGASRILFYMNSTEKANLSNFISGAQIGVLTKADGESLVSELQTNPNSKATFSSQHSIELADGGGLVSNYSQYGPSYDSMNIQPNFLGVGGNILSTIPRKSGSYATMSGTSMSTPQVAGITALVKAVRGKDLKALKLKSILSTTAQQVPAAVGQDDLQTTIHAGGGLVDAFCAAYAKTVLSTDAIALHDIPNFKSQQSFTITNEGDQTYSFRTGHSPAITVNTFRSGSHRVSTTVEKVPGSPSAQVQVSPETFTLAPHASQTIQVTFTLPTGLSAELLPVYSGYISVISDAECERHTLPYYGIAGNMKNTKVLDAGPDTEDDQQQIPRLTDLRRQPLTGPVTFDGNNGIVVRYRMAFGSPYMRVDIISANDTLVNEGPSPAAQQSMPDIGANFTLSKGTFMGAKLIGMIPTSNSTYAPRTVSTDTVVLPWAGTVIPPGETQPSFTIPSGYYKILIRALRVNGNPFVDADFDHWLSPAFTVSGSSLRQPTPQPPNSPGSSRSPMAPINYQPSAGSFNNQPSVAPFNNRPSAAPLNYPQPALSTFPSRIGGLSYPRDLFRGRAF</sequence>
<feature type="domain" description="PA" evidence="12">
    <location>
        <begin position="436"/>
        <end position="510"/>
    </location>
</feature>
<dbReference type="InterPro" id="IPR046450">
    <property type="entry name" value="PA_dom_sf"/>
</dbReference>
<dbReference type="CDD" id="cd07489">
    <property type="entry name" value="Peptidases_S8_5"/>
    <property type="match status" value="1"/>
</dbReference>
<protein>
    <recommendedName>
        <fullName evidence="16">Peptidase S8/S53 domain-containing protein</fullName>
    </recommendedName>
</protein>
<dbReference type="PROSITE" id="PS00138">
    <property type="entry name" value="SUBTILASE_SER"/>
    <property type="match status" value="1"/>
</dbReference>
<dbReference type="RefSeq" id="XP_053021493.1">
    <property type="nucleotide sequence ID" value="XM_053170286.1"/>
</dbReference>
<dbReference type="InterPro" id="IPR022398">
    <property type="entry name" value="Peptidase_S8_His-AS"/>
</dbReference>
<dbReference type="GeneID" id="77811181"/>
<dbReference type="Gene3D" id="3.50.30.30">
    <property type="match status" value="1"/>
</dbReference>
<proteinExistence type="inferred from homology"/>
<dbReference type="InterPro" id="IPR015500">
    <property type="entry name" value="Peptidase_S8_subtilisin-rel"/>
</dbReference>
<feature type="compositionally biased region" description="Polar residues" evidence="10">
    <location>
        <begin position="982"/>
        <end position="994"/>
    </location>
</feature>
<evidence type="ECO:0000313" key="15">
    <source>
        <dbReference type="Proteomes" id="UP001164743"/>
    </source>
</evidence>
<evidence type="ECO:0000256" key="3">
    <source>
        <dbReference type="ARBA" id="ARBA00022525"/>
    </source>
</evidence>